<dbReference type="Gene3D" id="2.10.70.10">
    <property type="entry name" value="Complement Module, domain 1"/>
    <property type="match status" value="2"/>
</dbReference>
<evidence type="ECO:0000256" key="5">
    <source>
        <dbReference type="ARBA" id="ARBA00023180"/>
    </source>
</evidence>
<keyword evidence="4" id="KW-1015">Disulfide bond</keyword>
<gene>
    <name evidence="9" type="ORF">GDO54_016289</name>
</gene>
<comment type="caution">
    <text evidence="9">The sequence shown here is derived from an EMBL/GenBank/DDBJ whole genome shotgun (WGS) entry which is preliminary data.</text>
</comment>
<evidence type="ECO:0000313" key="10">
    <source>
        <dbReference type="Proteomes" id="UP001181693"/>
    </source>
</evidence>
<organism evidence="9 10">
    <name type="scientific">Pyxicephalus adspersus</name>
    <name type="common">African bullfrog</name>
    <dbReference type="NCBI Taxonomy" id="30357"/>
    <lineage>
        <taxon>Eukaryota</taxon>
        <taxon>Metazoa</taxon>
        <taxon>Chordata</taxon>
        <taxon>Craniata</taxon>
        <taxon>Vertebrata</taxon>
        <taxon>Euteleostomi</taxon>
        <taxon>Amphibia</taxon>
        <taxon>Batrachia</taxon>
        <taxon>Anura</taxon>
        <taxon>Neobatrachia</taxon>
        <taxon>Ranoidea</taxon>
        <taxon>Pyxicephalidae</taxon>
        <taxon>Pyxicephalinae</taxon>
        <taxon>Pyxicephalus</taxon>
    </lineage>
</organism>
<keyword evidence="10" id="KW-1185">Reference proteome</keyword>
<dbReference type="Pfam" id="PF00066">
    <property type="entry name" value="Notch"/>
    <property type="match status" value="1"/>
</dbReference>
<protein>
    <recommendedName>
        <fullName evidence="8">Sushi domain-containing protein</fullName>
    </recommendedName>
</protein>
<dbReference type="PROSITE" id="PS50923">
    <property type="entry name" value="SUSHI"/>
    <property type="match status" value="1"/>
</dbReference>
<dbReference type="SUPFAM" id="SSF55486">
    <property type="entry name" value="Metalloproteases ('zincins'), catalytic domain"/>
    <property type="match status" value="2"/>
</dbReference>
<dbReference type="InterPro" id="IPR000800">
    <property type="entry name" value="Notch_dom"/>
</dbReference>
<dbReference type="GO" id="GO:0007166">
    <property type="term" value="P:cell surface receptor signaling pathway"/>
    <property type="evidence" value="ECO:0007669"/>
    <property type="project" value="TreeGrafter"/>
</dbReference>
<keyword evidence="3" id="KW-0677">Repeat</keyword>
<dbReference type="InterPro" id="IPR000436">
    <property type="entry name" value="Sushi_SCR_CCP_dom"/>
</dbReference>
<dbReference type="InterPro" id="IPR035976">
    <property type="entry name" value="Sushi/SCR/CCP_sf"/>
</dbReference>
<keyword evidence="2" id="KW-0732">Signal</keyword>
<dbReference type="FunFam" id="3.40.390.10:FF:000026">
    <property type="entry name" value="Pappalysin 1"/>
    <property type="match status" value="1"/>
</dbReference>
<dbReference type="InterPro" id="IPR058897">
    <property type="entry name" value="PAPPA_SD_C"/>
</dbReference>
<name>A0AAV2ZVV9_PYXAD</name>
<evidence type="ECO:0000256" key="3">
    <source>
        <dbReference type="ARBA" id="ARBA00022737"/>
    </source>
</evidence>
<dbReference type="Pfam" id="PF25900">
    <property type="entry name" value="PAPPA"/>
    <property type="match status" value="1"/>
</dbReference>
<dbReference type="SMART" id="SM00032">
    <property type="entry name" value="CCP"/>
    <property type="match status" value="4"/>
</dbReference>
<dbReference type="SUPFAM" id="SSF57535">
    <property type="entry name" value="Complement control module/SCR domain"/>
    <property type="match status" value="3"/>
</dbReference>
<evidence type="ECO:0000256" key="4">
    <source>
        <dbReference type="ARBA" id="ARBA00023157"/>
    </source>
</evidence>
<dbReference type="Pfam" id="PF05572">
    <property type="entry name" value="Peptidase_M43"/>
    <property type="match status" value="1"/>
</dbReference>
<dbReference type="GO" id="GO:0004222">
    <property type="term" value="F:metalloendopeptidase activity"/>
    <property type="evidence" value="ECO:0007669"/>
    <property type="project" value="TreeGrafter"/>
</dbReference>
<evidence type="ECO:0000256" key="7">
    <source>
        <dbReference type="SAM" id="MobiDB-lite"/>
    </source>
</evidence>
<comment type="caution">
    <text evidence="6">Lacks conserved residue(s) required for the propagation of feature annotation.</text>
</comment>
<dbReference type="Pfam" id="PF00084">
    <property type="entry name" value="Sushi"/>
    <property type="match status" value="1"/>
</dbReference>
<dbReference type="SMART" id="SM00004">
    <property type="entry name" value="NL"/>
    <property type="match status" value="3"/>
</dbReference>
<accession>A0AAV2ZVV9</accession>
<comment type="similarity">
    <text evidence="1">Belongs to the peptidase M43B family.</text>
</comment>
<dbReference type="NCBIfam" id="TIGR02232">
    <property type="entry name" value="myxo_disulf_rpt"/>
    <property type="match status" value="1"/>
</dbReference>
<dbReference type="AlphaFoldDB" id="A0AAV2ZVV9"/>
<reference evidence="9" key="1">
    <citation type="thesis" date="2020" institute="ProQuest LLC" country="789 East Eisenhower Parkway, Ann Arbor, MI, USA">
        <title>Comparative Genomics and Chromosome Evolution.</title>
        <authorList>
            <person name="Mudd A.B."/>
        </authorList>
    </citation>
    <scope>NUCLEOTIDE SEQUENCE</scope>
    <source>
        <strain evidence="9">1538</strain>
        <tissue evidence="9">Blood</tissue>
    </source>
</reference>
<dbReference type="Gene3D" id="3.40.390.10">
    <property type="entry name" value="Collagenase (Catalytic Domain)"/>
    <property type="match status" value="1"/>
</dbReference>
<dbReference type="EMBL" id="DYDO01000009">
    <property type="protein sequence ID" value="DBA17988.1"/>
    <property type="molecule type" value="Genomic_DNA"/>
</dbReference>
<feature type="domain" description="Sushi" evidence="8">
    <location>
        <begin position="971"/>
        <end position="1040"/>
    </location>
</feature>
<evidence type="ECO:0000256" key="6">
    <source>
        <dbReference type="PROSITE-ProRule" id="PRU00302"/>
    </source>
</evidence>
<dbReference type="InterPro" id="IPR024079">
    <property type="entry name" value="MetalloPept_cat_dom_sf"/>
</dbReference>
<feature type="region of interest" description="Disordered" evidence="7">
    <location>
        <begin position="1233"/>
        <end position="1261"/>
    </location>
</feature>
<dbReference type="InterPro" id="IPR011936">
    <property type="entry name" value="Myxo_disulph_rpt"/>
</dbReference>
<dbReference type="GO" id="GO:0005615">
    <property type="term" value="C:extracellular space"/>
    <property type="evidence" value="ECO:0007669"/>
    <property type="project" value="TreeGrafter"/>
</dbReference>
<keyword evidence="6" id="KW-0768">Sushi</keyword>
<dbReference type="Proteomes" id="UP001181693">
    <property type="component" value="Unassembled WGS sequence"/>
</dbReference>
<evidence type="ECO:0000256" key="2">
    <source>
        <dbReference type="ARBA" id="ARBA00022729"/>
    </source>
</evidence>
<sequence>MISSISLPPCGKTLCDFPDVSAGYNRPGVKWEKEIHYRVVNLCEDDGSRPLVSAEQIQRQHQALSEAYSPHSIHWQLNIVEIHNSSLRNRVVLPGCEPGKIGNDQCDPECKHLLTGYDGGDCRFFRPCNSRKKGDGVCHLECNTARDDYDDGDCCLSKEPGNTSRTCFDPDAQGRAYMSVKELRDALQLNNTLFLNIFFAGSAGEELAGAATWPWDKEALSVQGGIIVNPSYYGIPGHTNTMIHEVGHALGLYHVFKGVSERESCDDPCSETEPSMETGDLCADTAPTPKNKLCRDPDPTNDTCGQMFYTGTPYNNYMSYSDDDCANSFTPNQVARMHCYLDLKYQGWTRTNKPSHVPLAPIVVKQSGDSLTIHWQAPISGELYERELGSMCELCAADGSFQQYAYQASSPRVCDNSGYWTPEEAVGPPDVDHPCQPSLQAWSPELHIFNTNMSVPCTQPLGCILELNFLKAVQPQTLTIWITYLSSNEPTTLSDVELVTEYNESLHLGSMQAFCDTPLTIRLTTDQNVSTVRIYTFDARMEIDAALLVSVPHNSICSACRLVKYRVVRNPPFKRDQHMSRTQAERLFTDKEVTLDQKYQYQVQVMAGSVVGEPSPPLIHTFGAPFCGDGEVNEDLGEECDDGALQNGDGCSQKCRLEPSYRCTGIPSLCYIPSADSMGDFPDDSIGLSANCAGQTSQGYIDQWASHAVASHADLRKCPVSRLIGEPVHKVSFDKPSLAESFHIYLSSDGSLPGSTSKAVVSAYLTDVRGQSHSLGTHELSCQMNPVVLSALHGPKSPMYKAKSLTLYFSSSKIGVFGVTLRSPAHISHSAMGGNQPPLGQSCRSCYPLLVAHGSTHCSVDMDGETLCSVTCDQGHVLYSVSKTGRKVLKDTVLKCSSGKWNLMVTCERLDCGVPPPSLVFHASFSCPEGTGLGKQCYFTCLPPAKFQGMNQWVTCMWDGLWSLPEGYCKIECDAPIPIPHAKLITARCQLGNHDVGSTCRYRCKPGYHVAEAPERRPRRKFLKIHCLQTGLWAVGRCIPILCEPLPIILQGMYNCTRGLEVDSKCTLHCGSYTVTTVCSKDGTWTEKLSLCQGLIGACPAPPEINDIHYTCDNGHSLGANCTASCVYPPNDPVILPDNMTADSVEHWMNPTKVQSIMCTGTLKWYPDPATLHCIPSCEPFPADGWCDTINNRAYCQYDGGDCCASTLSSNKGQVVPFGAECEEDECTCRDPEAEENRSQRTNWPGHSPLALGDMRNPPTT</sequence>
<dbReference type="PANTHER" id="PTHR46130">
    <property type="entry name" value="LAMGL DOMAIN-CONTAINING PROTEIN"/>
    <property type="match status" value="1"/>
</dbReference>
<proteinExistence type="inferred from homology"/>
<dbReference type="CDD" id="cd00033">
    <property type="entry name" value="CCP"/>
    <property type="match status" value="2"/>
</dbReference>
<keyword evidence="5" id="KW-0325">Glycoprotein</keyword>
<dbReference type="GO" id="GO:0006508">
    <property type="term" value="P:proteolysis"/>
    <property type="evidence" value="ECO:0007669"/>
    <property type="project" value="TreeGrafter"/>
</dbReference>
<evidence type="ECO:0000313" key="9">
    <source>
        <dbReference type="EMBL" id="DBA17988.1"/>
    </source>
</evidence>
<dbReference type="InterPro" id="IPR008754">
    <property type="entry name" value="Peptidase_M43"/>
</dbReference>
<evidence type="ECO:0000259" key="8">
    <source>
        <dbReference type="PROSITE" id="PS50923"/>
    </source>
</evidence>
<evidence type="ECO:0000256" key="1">
    <source>
        <dbReference type="ARBA" id="ARBA00008721"/>
    </source>
</evidence>
<dbReference type="CDD" id="cd04275">
    <property type="entry name" value="ZnMc_pappalysin_like"/>
    <property type="match status" value="1"/>
</dbReference>
<dbReference type="InterPro" id="IPR043543">
    <property type="entry name" value="PAPPA/PAPPA2"/>
</dbReference>
<dbReference type="PANTHER" id="PTHR46130:SF1">
    <property type="entry name" value="PAPPALYSIN-2"/>
    <property type="match status" value="1"/>
</dbReference>